<protein>
    <submittedName>
        <fullName evidence="4">Phosphatidylserine decarboxylase</fullName>
    </submittedName>
</protein>
<evidence type="ECO:0000313" key="5">
    <source>
        <dbReference type="Proteomes" id="UP000002497"/>
    </source>
</evidence>
<feature type="domain" description="L-tryptophan decarboxylase PsiD-like" evidence="3">
    <location>
        <begin position="114"/>
        <end position="179"/>
    </location>
</feature>
<evidence type="ECO:0000256" key="2">
    <source>
        <dbReference type="ARBA" id="ARBA00023239"/>
    </source>
</evidence>
<dbReference type="PANTHER" id="PTHR10067:SF9">
    <property type="entry name" value="PHOSPHATIDYLSERINE DECARBOXYLASE FAMILY PROTEIN (AFU_ORTHOLOGUE AFUA_7G01730)"/>
    <property type="match status" value="1"/>
</dbReference>
<feature type="domain" description="L-tryptophan decarboxylase PsiD-like" evidence="3">
    <location>
        <begin position="183"/>
        <end position="212"/>
    </location>
</feature>
<reference evidence="5" key="1">
    <citation type="journal article" date="2010" name="Genome Res.">
        <title>Population genomic sequencing of Coccidioides fungi reveals recent hybridization and transposon control.</title>
        <authorList>
            <person name="Neafsey D.E."/>
            <person name="Barker B.M."/>
            <person name="Sharpton T.J."/>
            <person name="Stajich J.E."/>
            <person name="Park D.J."/>
            <person name="Whiston E."/>
            <person name="Hung C.-Y."/>
            <person name="McMahan C."/>
            <person name="White J."/>
            <person name="Sykes S."/>
            <person name="Heiman D."/>
            <person name="Young S."/>
            <person name="Zeng Q."/>
            <person name="Abouelleil A."/>
            <person name="Aftuck L."/>
            <person name="Bessette D."/>
            <person name="Brown A."/>
            <person name="FitzGerald M."/>
            <person name="Lui A."/>
            <person name="Macdonald J.P."/>
            <person name="Priest M."/>
            <person name="Orbach M.J."/>
            <person name="Galgiani J.N."/>
            <person name="Kirkland T.N."/>
            <person name="Cole G.T."/>
            <person name="Birren B.W."/>
            <person name="Henn M.R."/>
            <person name="Taylor J.W."/>
            <person name="Rounsley S.D."/>
        </authorList>
    </citation>
    <scope>NUCLEOTIDE SEQUENCE [LARGE SCALE GENOMIC DNA]</scope>
    <source>
        <strain evidence="5">RMSCC 757 / Silveira</strain>
    </source>
</reference>
<dbReference type="Pfam" id="PF02666">
    <property type="entry name" value="PS_Dcarbxylase"/>
    <property type="match status" value="1"/>
</dbReference>
<organism evidence="5">
    <name type="scientific">Coccidioides posadasii (strain RMSCC 757 / Silveira)</name>
    <name type="common">Valley fever fungus</name>
    <dbReference type="NCBI Taxonomy" id="443226"/>
    <lineage>
        <taxon>Eukaryota</taxon>
        <taxon>Fungi</taxon>
        <taxon>Dikarya</taxon>
        <taxon>Ascomycota</taxon>
        <taxon>Pezizomycotina</taxon>
        <taxon>Eurotiomycetes</taxon>
        <taxon>Eurotiomycetidae</taxon>
        <taxon>Onygenales</taxon>
        <taxon>Onygenaceae</taxon>
        <taxon>Coccidioides</taxon>
    </lineage>
</organism>
<dbReference type="EMBL" id="GL636492">
    <property type="protein sequence ID" value="EFW18240.1"/>
    <property type="molecule type" value="Genomic_DNA"/>
</dbReference>
<reference evidence="5" key="2">
    <citation type="submission" date="2010-03" db="EMBL/GenBank/DDBJ databases">
        <title>The genome sequence of Coccidioides posadasii strain Silveira.</title>
        <authorList>
            <consortium name="The Broad Institute Genome Sequencing Center for Infectious Disease"/>
            <person name="Neafsey D."/>
            <person name="Orbach M."/>
            <person name="Henn M.R."/>
            <person name="Cole G.T."/>
            <person name="Galgiani J."/>
            <person name="Gardner M.J."/>
            <person name="Kirkland T.N."/>
            <person name="Taylor J.W."/>
            <person name="Young S.K."/>
            <person name="Zeng Q."/>
            <person name="Koehrsen M."/>
            <person name="Alvarado L."/>
            <person name="Berlin A."/>
            <person name="Borenstein D."/>
            <person name="Chapman S.B."/>
            <person name="Chen Z."/>
            <person name="Engels R."/>
            <person name="Freedman E."/>
            <person name="Gellesch M."/>
            <person name="Goldberg J."/>
            <person name="Griggs A."/>
            <person name="Gujja S."/>
            <person name="Heilman E."/>
            <person name="Heiman D."/>
            <person name="Howarth C."/>
            <person name="Jen D."/>
            <person name="Larson L."/>
            <person name="Mehta T."/>
            <person name="Neiman D."/>
            <person name="Park D."/>
            <person name="Pearson M."/>
            <person name="Richards J."/>
            <person name="Roberts A."/>
            <person name="Saif S."/>
            <person name="Shea T."/>
            <person name="Shenoy N."/>
            <person name="Sisk P."/>
            <person name="Stolte C."/>
            <person name="Sykes S."/>
            <person name="Walk T."/>
            <person name="White J."/>
            <person name="Yandava C."/>
            <person name="Haas B."/>
            <person name="Nusbaum C."/>
            <person name="Birren B."/>
        </authorList>
    </citation>
    <scope>NUCLEOTIDE SEQUENCE [LARGE SCALE GENOMIC DNA]</scope>
    <source>
        <strain evidence="5">RMSCC 757 / Silveira</strain>
    </source>
</reference>
<dbReference type="OrthoDB" id="5973539at2759"/>
<gene>
    <name evidence="4" type="ORF">CPSG_04926</name>
</gene>
<dbReference type="HOGENOM" id="CLU_033450_1_0_1"/>
<dbReference type="GO" id="GO:0006646">
    <property type="term" value="P:phosphatidylethanolamine biosynthetic process"/>
    <property type="evidence" value="ECO:0007669"/>
    <property type="project" value="TreeGrafter"/>
</dbReference>
<evidence type="ECO:0000313" key="4">
    <source>
        <dbReference type="EMBL" id="EFW18240.1"/>
    </source>
</evidence>
<dbReference type="AlphaFoldDB" id="E9D5P6"/>
<keyword evidence="1" id="KW-0210">Decarboxylase</keyword>
<sequence>MQLSKHTKLISKKANQLTIQTIPKQVTPRILSIAKPERPATYVTGEDEERRTKFLQYRTYSQITELRQCVHGDGKPSWMWALDARDFKLRKAWLTLIQDIQPSIPEYYVGEPNPVAKFRDAIEQNPTLYSLAISMSDEVPTKAPYDRDATTLKKRVRSYKTMLYLFQTLLTRVPEWFSGKDSRGKDFFSHPEVNMHLKEILTTWGVFLKEKSGGNDALRKAHWGEDEAIKQLVNKAKEATAPPLQSDNFSDYFKCPKPTAPKEVFGYQCWDDFFVRKFNDTVRPLDASAAVINACESHPLAFDTDVSRRDTFWLNGAPYSLYDVLGTKAAALNFPDRFVGGAAYQAFLSADSYHCWHSPVTGKVVHKDLIDGTYFAETKFAGFGGSSGPDPSGPDLSQRFITNVAARGVLIIDTGVTGGANIGLVAFVPVGMSEVSTCEWFSNTDGDETVKKGDIIGAFHHGGSTHCLVFERDAVKFEFHPGSTVS</sequence>
<accession>E9D5P6</accession>
<keyword evidence="2" id="KW-0456">Lyase</keyword>
<dbReference type="GO" id="GO:0005739">
    <property type="term" value="C:mitochondrion"/>
    <property type="evidence" value="ECO:0007669"/>
    <property type="project" value="TreeGrafter"/>
</dbReference>
<dbReference type="STRING" id="443226.E9D5P6"/>
<keyword evidence="5" id="KW-1185">Reference proteome</keyword>
<dbReference type="GO" id="GO:0004609">
    <property type="term" value="F:phosphatidylserine decarboxylase activity"/>
    <property type="evidence" value="ECO:0007669"/>
    <property type="project" value="InterPro"/>
</dbReference>
<dbReference type="OMA" id="NACESFP"/>
<dbReference type="InterPro" id="IPR003817">
    <property type="entry name" value="PS_Dcarbxylase"/>
</dbReference>
<proteinExistence type="predicted"/>
<dbReference type="PANTHER" id="PTHR10067">
    <property type="entry name" value="PHOSPHATIDYLSERINE DECARBOXYLASE"/>
    <property type="match status" value="1"/>
</dbReference>
<dbReference type="Pfam" id="PF12588">
    <property type="entry name" value="PSDC"/>
    <property type="match status" value="2"/>
</dbReference>
<dbReference type="Proteomes" id="UP000002497">
    <property type="component" value="Unassembled WGS sequence"/>
</dbReference>
<evidence type="ECO:0000259" key="3">
    <source>
        <dbReference type="Pfam" id="PF12588"/>
    </source>
</evidence>
<name>E9D5P6_COCPS</name>
<evidence type="ECO:0000256" key="1">
    <source>
        <dbReference type="ARBA" id="ARBA00022793"/>
    </source>
</evidence>
<dbReference type="VEuPathDB" id="FungiDB:D8B26_005067"/>
<dbReference type="eggNOG" id="KOG2419">
    <property type="taxonomic scope" value="Eukaryota"/>
</dbReference>
<dbReference type="VEuPathDB" id="FungiDB:D8B26_005066"/>
<dbReference type="InterPro" id="IPR022237">
    <property type="entry name" value="PsiD-like"/>
</dbReference>
<dbReference type="VEuPathDB" id="FungiDB:CPSG_04926"/>